<evidence type="ECO:0000313" key="2">
    <source>
        <dbReference type="EMBL" id="BDR80087.1"/>
    </source>
</evidence>
<dbReference type="PROSITE" id="PS51257">
    <property type="entry name" value="PROKAR_LIPOPROTEIN"/>
    <property type="match status" value="1"/>
</dbReference>
<evidence type="ECO:0000313" key="3">
    <source>
        <dbReference type="EMBL" id="RXI45712.1"/>
    </source>
</evidence>
<dbReference type="OMA" id="AVIMKKD"/>
<dbReference type="Proteomes" id="UP000290921">
    <property type="component" value="Unassembled WGS sequence"/>
</dbReference>
<dbReference type="EMBL" id="QMAP01000012">
    <property type="protein sequence ID" value="RXI45712.1"/>
    <property type="molecule type" value="Genomic_DNA"/>
</dbReference>
<evidence type="ECO:0008006" key="6">
    <source>
        <dbReference type="Google" id="ProtNLM"/>
    </source>
</evidence>
<accession>A0A4Q0VA22</accession>
<dbReference type="Proteomes" id="UP001321763">
    <property type="component" value="Chromosome"/>
</dbReference>
<sequence>MENKIKGFNKKIVALIMIASISVAGIGCSSKKGDASSNKDNRTKQEESVKKDVEVKEKEDPKNKIEEDEKLTNKIKKEKIVSDGQVYEQGEYVYATLIIKEDAKKEEIDKVANEYAKKLKSEHKDKKVSVQAVQGGKNVADITLK</sequence>
<evidence type="ECO:0000313" key="4">
    <source>
        <dbReference type="Proteomes" id="UP000290921"/>
    </source>
</evidence>
<evidence type="ECO:0000256" key="1">
    <source>
        <dbReference type="SAM" id="MobiDB-lite"/>
    </source>
</evidence>
<reference evidence="2 5" key="2">
    <citation type="submission" date="2022-09" db="EMBL/GenBank/DDBJ databases">
        <title>complete genome sequences of Clostridium tetani str. KHSU-234311-028 isolated from soil.</title>
        <authorList>
            <person name="Sekizuka T."/>
            <person name="Shitada C."/>
            <person name="Takahashi M."/>
            <person name="Kuroda M."/>
        </authorList>
    </citation>
    <scope>NUCLEOTIDE SEQUENCE [LARGE SCALE GENOMIC DNA]</scope>
    <source>
        <strain evidence="2 5">KHSU-234311-028</strain>
    </source>
</reference>
<dbReference type="GeneID" id="24253776"/>
<gene>
    <name evidence="3" type="ORF">DP130_11710</name>
    <name evidence="2" type="ORF">K234311028_03330</name>
</gene>
<dbReference type="EMBL" id="AP026818">
    <property type="protein sequence ID" value="BDR80087.1"/>
    <property type="molecule type" value="Genomic_DNA"/>
</dbReference>
<feature type="region of interest" description="Disordered" evidence="1">
    <location>
        <begin position="27"/>
        <end position="66"/>
    </location>
</feature>
<feature type="compositionally biased region" description="Basic and acidic residues" evidence="1">
    <location>
        <begin position="31"/>
        <end position="66"/>
    </location>
</feature>
<organism evidence="3 4">
    <name type="scientific">Clostridium tetani</name>
    <dbReference type="NCBI Taxonomy" id="1513"/>
    <lineage>
        <taxon>Bacteria</taxon>
        <taxon>Bacillati</taxon>
        <taxon>Bacillota</taxon>
        <taxon>Clostridia</taxon>
        <taxon>Eubacteriales</taxon>
        <taxon>Clostridiaceae</taxon>
        <taxon>Clostridium</taxon>
    </lineage>
</organism>
<evidence type="ECO:0000313" key="5">
    <source>
        <dbReference type="Proteomes" id="UP001321763"/>
    </source>
</evidence>
<reference evidence="3 4" key="1">
    <citation type="submission" date="2018-06" db="EMBL/GenBank/DDBJ databases">
        <title>Genome conservation of Clostridium tetani.</title>
        <authorList>
            <person name="Bruggemann H."/>
            <person name="Popoff M.R."/>
        </authorList>
    </citation>
    <scope>NUCLEOTIDE SEQUENCE [LARGE SCALE GENOMIC DNA]</scope>
    <source>
        <strain evidence="3 4">2017.061</strain>
    </source>
</reference>
<dbReference type="AlphaFoldDB" id="A0A4Q0VA22"/>
<proteinExistence type="predicted"/>
<name>A0A4Q0VA22_CLOTA</name>
<protein>
    <recommendedName>
        <fullName evidence="6">Lipoprotein</fullName>
    </recommendedName>
</protein>
<dbReference type="RefSeq" id="WP_011098795.1">
    <property type="nucleotide sequence ID" value="NZ_AP026804.1"/>
</dbReference>